<gene>
    <name evidence="2" type="ORF">CARN7_2760</name>
</gene>
<accession>E6QXD4</accession>
<feature type="compositionally biased region" description="Pro residues" evidence="1">
    <location>
        <begin position="163"/>
        <end position="172"/>
    </location>
</feature>
<comment type="caution">
    <text evidence="2">The sequence shown here is derived from an EMBL/GenBank/DDBJ whole genome shotgun (WGS) entry which is preliminary data.</text>
</comment>
<protein>
    <submittedName>
        <fullName evidence="2">Membrane lipoprotein lipid attachment site</fullName>
    </submittedName>
</protein>
<dbReference type="EMBL" id="CABR01000177">
    <property type="protein sequence ID" value="CBI11908.1"/>
    <property type="molecule type" value="Genomic_DNA"/>
</dbReference>
<reference evidence="2" key="1">
    <citation type="submission" date="2009-10" db="EMBL/GenBank/DDBJ databases">
        <title>Diversity of trophic interactions inside an arsenic-rich microbial ecosystem.</title>
        <authorList>
            <person name="Bertin P.N."/>
            <person name="Heinrich-Salmeron A."/>
            <person name="Pelletier E."/>
            <person name="Goulhen-Chollet F."/>
            <person name="Arsene-Ploetze F."/>
            <person name="Gallien S."/>
            <person name="Calteau A."/>
            <person name="Vallenet D."/>
            <person name="Casiot C."/>
            <person name="Chane-Woon-Ming B."/>
            <person name="Giloteaux L."/>
            <person name="Barakat M."/>
            <person name="Bonnefoy V."/>
            <person name="Bruneel O."/>
            <person name="Chandler M."/>
            <person name="Cleiss J."/>
            <person name="Duran R."/>
            <person name="Elbaz-Poulichet F."/>
            <person name="Fonknechten N."/>
            <person name="Lauga B."/>
            <person name="Mornico D."/>
            <person name="Ortet P."/>
            <person name="Schaeffer C."/>
            <person name="Siguier P."/>
            <person name="Alexander Thil Smith A."/>
            <person name="Van Dorsselaer A."/>
            <person name="Weissenbach J."/>
            <person name="Medigue C."/>
            <person name="Le Paslier D."/>
        </authorList>
    </citation>
    <scope>NUCLEOTIDE SEQUENCE</scope>
</reference>
<feature type="region of interest" description="Disordered" evidence="1">
    <location>
        <begin position="144"/>
        <end position="172"/>
    </location>
</feature>
<dbReference type="InterPro" id="IPR014118">
    <property type="entry name" value="T4SS_TraV"/>
</dbReference>
<evidence type="ECO:0000256" key="1">
    <source>
        <dbReference type="SAM" id="MobiDB-lite"/>
    </source>
</evidence>
<dbReference type="PROSITE" id="PS51257">
    <property type="entry name" value="PROKAR_LIPOPROTEIN"/>
    <property type="match status" value="1"/>
</dbReference>
<dbReference type="Pfam" id="PF09676">
    <property type="entry name" value="TraV"/>
    <property type="match status" value="1"/>
</dbReference>
<name>E6QXD4_9ZZZZ</name>
<sequence length="172" mass="18060">MLGKLLFIPFALGLAGCNMTGIGGTDKFDCQAPVGIPCESLSGAYANAVADNLPGSKKKTKSKYASNKTKAAPGVVGEAPQTGTPLLSDRTVLRVWVAPWEDGKKVLHDQAYLYAVVDPGHWQIAHTNQKIAAQYRAVKAPVAAQAQQPETPSAALPGFVIPQPSPQPQGTN</sequence>
<keyword evidence="2" id="KW-0449">Lipoprotein</keyword>
<organism evidence="2">
    <name type="scientific">mine drainage metagenome</name>
    <dbReference type="NCBI Taxonomy" id="410659"/>
    <lineage>
        <taxon>unclassified sequences</taxon>
        <taxon>metagenomes</taxon>
        <taxon>ecological metagenomes</taxon>
    </lineage>
</organism>
<proteinExistence type="predicted"/>
<dbReference type="AlphaFoldDB" id="E6QXD4"/>
<evidence type="ECO:0000313" key="2">
    <source>
        <dbReference type="EMBL" id="CBI11908.1"/>
    </source>
</evidence>